<gene>
    <name evidence="2" type="ORF">P7K49_033633</name>
</gene>
<protein>
    <submittedName>
        <fullName evidence="2">Uncharacterized protein</fullName>
    </submittedName>
</protein>
<sequence length="127" mass="13556">MRPRRPCTLSSAFRRDRASLVFGAPDCSRNPPLPYSLAEMESPGTTITPSPSNPSCDLTERPPLSARLRARLTKWVPIRRGPSAGYQPQPAPTSPTPNPSLAGTPPHEFTAVSAKAGIRTQRGGPSA</sequence>
<evidence type="ECO:0000256" key="1">
    <source>
        <dbReference type="SAM" id="MobiDB-lite"/>
    </source>
</evidence>
<reference evidence="2 3" key="1">
    <citation type="submission" date="2023-05" db="EMBL/GenBank/DDBJ databases">
        <title>B98-5 Cell Line De Novo Hybrid Assembly: An Optical Mapping Approach.</title>
        <authorList>
            <person name="Kananen K."/>
            <person name="Auerbach J.A."/>
            <person name="Kautto E."/>
            <person name="Blachly J.S."/>
        </authorList>
    </citation>
    <scope>NUCLEOTIDE SEQUENCE [LARGE SCALE GENOMIC DNA]</scope>
    <source>
        <strain evidence="2">B95-8</strain>
        <tissue evidence="2">Cell line</tissue>
    </source>
</reference>
<evidence type="ECO:0000313" key="3">
    <source>
        <dbReference type="Proteomes" id="UP001266305"/>
    </source>
</evidence>
<feature type="compositionally biased region" description="Polar residues" evidence="1">
    <location>
        <begin position="43"/>
        <end position="56"/>
    </location>
</feature>
<organism evidence="2 3">
    <name type="scientific">Saguinus oedipus</name>
    <name type="common">Cotton-top tamarin</name>
    <name type="synonym">Oedipomidas oedipus</name>
    <dbReference type="NCBI Taxonomy" id="9490"/>
    <lineage>
        <taxon>Eukaryota</taxon>
        <taxon>Metazoa</taxon>
        <taxon>Chordata</taxon>
        <taxon>Craniata</taxon>
        <taxon>Vertebrata</taxon>
        <taxon>Euteleostomi</taxon>
        <taxon>Mammalia</taxon>
        <taxon>Eutheria</taxon>
        <taxon>Euarchontoglires</taxon>
        <taxon>Primates</taxon>
        <taxon>Haplorrhini</taxon>
        <taxon>Platyrrhini</taxon>
        <taxon>Cebidae</taxon>
        <taxon>Callitrichinae</taxon>
        <taxon>Saguinus</taxon>
    </lineage>
</organism>
<feature type="compositionally biased region" description="Pro residues" evidence="1">
    <location>
        <begin position="89"/>
        <end position="98"/>
    </location>
</feature>
<proteinExistence type="predicted"/>
<name>A0ABQ9TSV5_SAGOE</name>
<feature type="region of interest" description="Disordered" evidence="1">
    <location>
        <begin position="22"/>
        <end position="127"/>
    </location>
</feature>
<dbReference type="EMBL" id="JASSZA010000019">
    <property type="protein sequence ID" value="KAK2087726.1"/>
    <property type="molecule type" value="Genomic_DNA"/>
</dbReference>
<accession>A0ABQ9TSV5</accession>
<comment type="caution">
    <text evidence="2">The sequence shown here is derived from an EMBL/GenBank/DDBJ whole genome shotgun (WGS) entry which is preliminary data.</text>
</comment>
<dbReference type="Proteomes" id="UP001266305">
    <property type="component" value="Unassembled WGS sequence"/>
</dbReference>
<evidence type="ECO:0000313" key="2">
    <source>
        <dbReference type="EMBL" id="KAK2087726.1"/>
    </source>
</evidence>
<keyword evidence="3" id="KW-1185">Reference proteome</keyword>